<dbReference type="EMBL" id="JAYWVC010000331">
    <property type="protein sequence ID" value="MED7828201.1"/>
    <property type="molecule type" value="Genomic_DNA"/>
</dbReference>
<evidence type="ECO:0008006" key="3">
    <source>
        <dbReference type="Google" id="ProtNLM"/>
    </source>
</evidence>
<reference evidence="1" key="1">
    <citation type="submission" date="2024-01" db="EMBL/GenBank/DDBJ databases">
        <title>First draft genome sequence data of TA4-1, the type strain of Gram-positive actinobacterium Streptomyces chiangmaiensis.</title>
        <authorList>
            <person name="Yasawong M."/>
            <person name="Nantapong N."/>
        </authorList>
    </citation>
    <scope>NUCLEOTIDE SEQUENCE</scope>
    <source>
        <strain evidence="1">TA4-1</strain>
    </source>
</reference>
<dbReference type="Proteomes" id="UP001333996">
    <property type="component" value="Unassembled WGS sequence"/>
</dbReference>
<dbReference type="PROSITE" id="PS51257">
    <property type="entry name" value="PROKAR_LIPOPROTEIN"/>
    <property type="match status" value="1"/>
</dbReference>
<accession>A0ABU7FVQ9</accession>
<name>A0ABU7FVQ9_9ACTN</name>
<comment type="caution">
    <text evidence="1">The sequence shown here is derived from an EMBL/GenBank/DDBJ whole genome shotgun (WGS) entry which is preliminary data.</text>
</comment>
<dbReference type="RefSeq" id="WP_329512556.1">
    <property type="nucleotide sequence ID" value="NZ_BAAAYZ010000318.1"/>
</dbReference>
<evidence type="ECO:0000313" key="2">
    <source>
        <dbReference type="Proteomes" id="UP001333996"/>
    </source>
</evidence>
<gene>
    <name evidence="1" type="ORF">VXC91_41595</name>
</gene>
<proteinExistence type="predicted"/>
<evidence type="ECO:0000313" key="1">
    <source>
        <dbReference type="EMBL" id="MED7828201.1"/>
    </source>
</evidence>
<sequence length="173" mass="17956">MARVAALLATGLILTACSSGPSGEKREYAIPSSLCGAAISPSALELLLPAGKKTSTVKSGPSGFTRCRLVVDGRVAVSSVIEQWESGTTLRNVAYGTYGLSSASVKKEESGYIISQSTAVGHASCSKLQKEGHEVFTMIRKENGAVDTAAMEKAITEFTDAVSTSKQCTESDG</sequence>
<protein>
    <recommendedName>
        <fullName evidence="3">DUF3558 domain-containing protein</fullName>
    </recommendedName>
</protein>
<organism evidence="1 2">
    <name type="scientific">Streptomyces chiangmaiensis</name>
    <dbReference type="NCBI Taxonomy" id="766497"/>
    <lineage>
        <taxon>Bacteria</taxon>
        <taxon>Bacillati</taxon>
        <taxon>Actinomycetota</taxon>
        <taxon>Actinomycetes</taxon>
        <taxon>Kitasatosporales</taxon>
        <taxon>Streptomycetaceae</taxon>
        <taxon>Streptomyces</taxon>
    </lineage>
</organism>
<keyword evidence="2" id="KW-1185">Reference proteome</keyword>